<dbReference type="SUPFAM" id="SSF56281">
    <property type="entry name" value="Metallo-hydrolase/oxidoreductase"/>
    <property type="match status" value="1"/>
</dbReference>
<gene>
    <name evidence="2" type="ORF">GOEFS_121_00490</name>
</gene>
<dbReference type="CDD" id="cd07716">
    <property type="entry name" value="RNaseZ_short-form-like_MBL-fold"/>
    <property type="match status" value="1"/>
</dbReference>
<dbReference type="InterPro" id="IPR001279">
    <property type="entry name" value="Metallo-B-lactamas"/>
</dbReference>
<dbReference type="GO" id="GO:0042781">
    <property type="term" value="F:3'-tRNA processing endoribonuclease activity"/>
    <property type="evidence" value="ECO:0007669"/>
    <property type="project" value="TreeGrafter"/>
</dbReference>
<keyword evidence="3" id="KW-1185">Reference proteome</keyword>
<sequence length="259" mass="27383">MRLTVLGCSGSVGGPSVACSGYLLTVPDEQPLLLDCGPGVFGELQRYVNPSDVAVALSHLHADHCMDLPAMLVWRRFAPNHAAAQRAPLWGPPGTALRIGAGSSEFAGDIDDISDTFDTHEWIEGVEVELGGMTLVPTKMDHPPETYGVRITGPQGETLVYSGDTAPCDQLVEMATDADVFLCEASWTHAPDEHPPHLHLSGVEAGEAATKAGVKHLAITHIPPWTSTDDVVAEARSRYAGPITVVAPGQIIDVTPTVV</sequence>
<name>H0R6E6_9ACTN</name>
<accession>H0R6E6</accession>
<dbReference type="EMBL" id="BAEH01000121">
    <property type="protein sequence ID" value="GAB20647.1"/>
    <property type="molecule type" value="Genomic_DNA"/>
</dbReference>
<dbReference type="InterPro" id="IPR054857">
    <property type="entry name" value="cyc_nuc_deg_phdiest"/>
</dbReference>
<protein>
    <recommendedName>
        <fullName evidence="1">Metallo-beta-lactamase domain-containing protein</fullName>
    </recommendedName>
</protein>
<dbReference type="SMART" id="SM00849">
    <property type="entry name" value="Lactamase_B"/>
    <property type="match status" value="1"/>
</dbReference>
<dbReference type="InterPro" id="IPR036866">
    <property type="entry name" value="RibonucZ/Hydroxyglut_hydro"/>
</dbReference>
<dbReference type="Proteomes" id="UP000035034">
    <property type="component" value="Unassembled WGS sequence"/>
</dbReference>
<reference evidence="2 3" key="1">
    <citation type="submission" date="2011-12" db="EMBL/GenBank/DDBJ databases">
        <title>Whole genome shotgun sequence of Gordonia effusa NBRC 100432.</title>
        <authorList>
            <person name="Yoshida I."/>
            <person name="Takarada H."/>
            <person name="Hosoyama A."/>
            <person name="Tsuchikane K."/>
            <person name="Katsumata H."/>
            <person name="Yamazaki S."/>
            <person name="Fujita N."/>
        </authorList>
    </citation>
    <scope>NUCLEOTIDE SEQUENCE [LARGE SCALE GENOMIC DNA]</scope>
    <source>
        <strain evidence="2 3">NBRC 100432</strain>
    </source>
</reference>
<dbReference type="RefSeq" id="WP_007319982.1">
    <property type="nucleotide sequence ID" value="NZ_BAEH01000121.1"/>
</dbReference>
<feature type="domain" description="Metallo-beta-lactamase" evidence="1">
    <location>
        <begin position="18"/>
        <end position="202"/>
    </location>
</feature>
<dbReference type="NCBIfam" id="NF041851">
    <property type="entry name" value="cyc_nuc_deg_phdiest"/>
    <property type="match status" value="1"/>
</dbReference>
<evidence type="ECO:0000313" key="2">
    <source>
        <dbReference type="EMBL" id="GAB20647.1"/>
    </source>
</evidence>
<evidence type="ECO:0000313" key="3">
    <source>
        <dbReference type="Proteomes" id="UP000035034"/>
    </source>
</evidence>
<dbReference type="eggNOG" id="COG1234">
    <property type="taxonomic scope" value="Bacteria"/>
</dbReference>
<dbReference type="AlphaFoldDB" id="H0R6E6"/>
<dbReference type="Gene3D" id="3.60.15.10">
    <property type="entry name" value="Ribonuclease Z/Hydroxyacylglutathione hydrolase-like"/>
    <property type="match status" value="1"/>
</dbReference>
<comment type="caution">
    <text evidence="2">The sequence shown here is derived from an EMBL/GenBank/DDBJ whole genome shotgun (WGS) entry which is preliminary data.</text>
</comment>
<evidence type="ECO:0000259" key="1">
    <source>
        <dbReference type="SMART" id="SM00849"/>
    </source>
</evidence>
<proteinExistence type="predicted"/>
<dbReference type="PANTHER" id="PTHR46018:SF4">
    <property type="entry name" value="METALLO-HYDROLASE YHFI-RELATED"/>
    <property type="match status" value="1"/>
</dbReference>
<dbReference type="PANTHER" id="PTHR46018">
    <property type="entry name" value="ZINC PHOSPHODIESTERASE ELAC PROTEIN 1"/>
    <property type="match status" value="1"/>
</dbReference>
<dbReference type="OrthoDB" id="9800940at2"/>
<dbReference type="Pfam" id="PF12706">
    <property type="entry name" value="Lactamase_B_2"/>
    <property type="match status" value="1"/>
</dbReference>
<organism evidence="2 3">
    <name type="scientific">Gordonia effusa NBRC 100432</name>
    <dbReference type="NCBI Taxonomy" id="1077974"/>
    <lineage>
        <taxon>Bacteria</taxon>
        <taxon>Bacillati</taxon>
        <taxon>Actinomycetota</taxon>
        <taxon>Actinomycetes</taxon>
        <taxon>Mycobacteriales</taxon>
        <taxon>Gordoniaceae</taxon>
        <taxon>Gordonia</taxon>
    </lineage>
</organism>
<dbReference type="STRING" id="1077974.GOEFS_121_00490"/>